<keyword evidence="13" id="KW-1185">Reference proteome</keyword>
<dbReference type="Gene3D" id="3.40.1110.10">
    <property type="entry name" value="Calcium-transporting ATPase, cytoplasmic domain N"/>
    <property type="match status" value="1"/>
</dbReference>
<organism evidence="12 13">
    <name type="scientific">Belliella marina</name>
    <dbReference type="NCBI Taxonomy" id="1644146"/>
    <lineage>
        <taxon>Bacteria</taxon>
        <taxon>Pseudomonadati</taxon>
        <taxon>Bacteroidota</taxon>
        <taxon>Cytophagia</taxon>
        <taxon>Cytophagales</taxon>
        <taxon>Cyclobacteriaceae</taxon>
        <taxon>Belliella</taxon>
    </lineage>
</organism>
<dbReference type="PANTHER" id="PTHR48085">
    <property type="entry name" value="CADMIUM/ZINC-TRANSPORTING ATPASE HMA2-RELATED"/>
    <property type="match status" value="1"/>
</dbReference>
<sequence length="680" mass="74381">MEHKHNYDTQGKQLCCTLEDKIYTKAGSEDLTKHQHEHNDDDGHGQDYSHSKSSLIKTFLPSIVSLVLLFIAIALDNWFPQQWFTGWVRIIWYVVAYIPVGLPVLIDAVKSIAKRDVFSEFFLMGIATIGAFAIGEYPEGVAVMLFYAVGEVFQSLAVKRAKSNIKTLLDQRPDEVTILRNNRTQTVKAESVHIGEIIQLRPGEKLGLDGELLSETASFNTAALTGESMPDTKAKGETVLAGMINLNTVSQVKITTAYTDSKLSKILELVQNATSQKAPTELFIRKFAKIYTPIVVLLAVAMCVLPYFFVADYQFSDWLYRALVFLVISCPCALVISIPLGYFGGIGAASKNGILFKGSNFLDALANIQNVVMDKTGTMTEGVFKVQEVVFDKAFDQSEILQMVNALESHSTHPVATAIQEYVGTVDYNIRLQNIEEIAGQGLKADINLFAEQTGGKELLVGNFKLMNKFSIAYNIDPNSIVYTVIAVAYDKKFVGYITIADSIKEDAQFTIDKLKSLHVKTTMLSGDKSTVVKFVAEKLGINNAFGDLLPEDKVNKVKALKAKNETVAFVGDGVNDAPVVALSDVGIAMGGLGSDATIETADVVIQDDKPSKIPMAINIGKQTKRIVWQNISMAFVVKAIVLILGAGGLATMWEAVFADVGVALLAILNAVRIQRMKTN</sequence>
<dbReference type="InterPro" id="IPR023214">
    <property type="entry name" value="HAD_sf"/>
</dbReference>
<dbReference type="Gene3D" id="2.70.150.10">
    <property type="entry name" value="Calcium-transporting ATPase, cytoplasmic transduction domain A"/>
    <property type="match status" value="1"/>
</dbReference>
<keyword evidence="5" id="KW-1278">Translocase</keyword>
<dbReference type="SFLD" id="SFLDS00003">
    <property type="entry name" value="Haloacid_Dehalogenase"/>
    <property type="match status" value="1"/>
</dbReference>
<dbReference type="Gene3D" id="3.40.50.1000">
    <property type="entry name" value="HAD superfamily/HAD-like"/>
    <property type="match status" value="1"/>
</dbReference>
<evidence type="ECO:0000256" key="7">
    <source>
        <dbReference type="ARBA" id="ARBA00023136"/>
    </source>
</evidence>
<dbReference type="InterPro" id="IPR008250">
    <property type="entry name" value="ATPase_P-typ_transduc_dom_A_sf"/>
</dbReference>
<evidence type="ECO:0000256" key="6">
    <source>
        <dbReference type="ARBA" id="ARBA00022989"/>
    </source>
</evidence>
<feature type="transmembrane region" description="Helical" evidence="10">
    <location>
        <begin position="290"/>
        <end position="310"/>
    </location>
</feature>
<feature type="domain" description="P-type ATPase A" evidence="11">
    <location>
        <begin position="172"/>
        <end position="271"/>
    </location>
</feature>
<dbReference type="InterPro" id="IPR001757">
    <property type="entry name" value="P_typ_ATPase"/>
</dbReference>
<evidence type="ECO:0000256" key="1">
    <source>
        <dbReference type="ARBA" id="ARBA00004370"/>
    </source>
</evidence>
<dbReference type="Pfam" id="PF00122">
    <property type="entry name" value="E1-E2_ATPase"/>
    <property type="match status" value="1"/>
</dbReference>
<evidence type="ECO:0000256" key="3">
    <source>
        <dbReference type="ARBA" id="ARBA00022692"/>
    </source>
</evidence>
<dbReference type="SUPFAM" id="SSF56784">
    <property type="entry name" value="HAD-like"/>
    <property type="match status" value="1"/>
</dbReference>
<dbReference type="Proteomes" id="UP001597361">
    <property type="component" value="Unassembled WGS sequence"/>
</dbReference>
<dbReference type="EMBL" id="JBHUHR010000049">
    <property type="protein sequence ID" value="MFD2037512.1"/>
    <property type="molecule type" value="Genomic_DNA"/>
</dbReference>
<comment type="caution">
    <text evidence="12">The sequence shown here is derived from an EMBL/GenBank/DDBJ whole genome shotgun (WGS) entry which is preliminary data.</text>
</comment>
<dbReference type="NCBIfam" id="TIGR01525">
    <property type="entry name" value="ATPase-IB_hvy"/>
    <property type="match status" value="1"/>
</dbReference>
<evidence type="ECO:0000256" key="8">
    <source>
        <dbReference type="ARBA" id="ARBA00039097"/>
    </source>
</evidence>
<feature type="transmembrane region" description="Helical" evidence="10">
    <location>
        <begin position="653"/>
        <end position="672"/>
    </location>
</feature>
<dbReference type="SFLD" id="SFLDG00002">
    <property type="entry name" value="C1.7:_P-type_atpase_like"/>
    <property type="match status" value="1"/>
</dbReference>
<evidence type="ECO:0000256" key="5">
    <source>
        <dbReference type="ARBA" id="ARBA00022967"/>
    </source>
</evidence>
<dbReference type="PANTHER" id="PTHR48085:SF5">
    <property type="entry name" value="CADMIUM_ZINC-TRANSPORTING ATPASE HMA4-RELATED"/>
    <property type="match status" value="1"/>
</dbReference>
<dbReference type="CDD" id="cd07548">
    <property type="entry name" value="P-type_ATPase-Cd_Zn_Co_like"/>
    <property type="match status" value="1"/>
</dbReference>
<evidence type="ECO:0000313" key="12">
    <source>
        <dbReference type="EMBL" id="MFD2037512.1"/>
    </source>
</evidence>
<keyword evidence="6 10" id="KW-1133">Transmembrane helix</keyword>
<feature type="transmembrane region" description="Helical" evidence="10">
    <location>
        <begin position="117"/>
        <end position="135"/>
    </location>
</feature>
<dbReference type="SUPFAM" id="SSF81665">
    <property type="entry name" value="Calcium ATPase, transmembrane domain M"/>
    <property type="match status" value="1"/>
</dbReference>
<dbReference type="InterPro" id="IPR059000">
    <property type="entry name" value="ATPase_P-type_domA"/>
</dbReference>
<evidence type="ECO:0000259" key="11">
    <source>
        <dbReference type="Pfam" id="PF00122"/>
    </source>
</evidence>
<name>A0ABW4VW21_9BACT</name>
<dbReference type="PROSITE" id="PS00154">
    <property type="entry name" value="ATPASE_E1_E2"/>
    <property type="match status" value="1"/>
</dbReference>
<dbReference type="RefSeq" id="WP_376889448.1">
    <property type="nucleotide sequence ID" value="NZ_JBHUHR010000049.1"/>
</dbReference>
<reference evidence="13" key="1">
    <citation type="journal article" date="2019" name="Int. J. Syst. Evol. Microbiol.">
        <title>The Global Catalogue of Microorganisms (GCM) 10K type strain sequencing project: providing services to taxonomists for standard genome sequencing and annotation.</title>
        <authorList>
            <consortium name="The Broad Institute Genomics Platform"/>
            <consortium name="The Broad Institute Genome Sequencing Center for Infectious Disease"/>
            <person name="Wu L."/>
            <person name="Ma J."/>
        </authorList>
    </citation>
    <scope>NUCLEOTIDE SEQUENCE [LARGE SCALE GENOMIC DNA]</scope>
    <source>
        <strain evidence="13">CGMCC 1.15180</strain>
    </source>
</reference>
<feature type="transmembrane region" description="Helical" evidence="10">
    <location>
        <begin position="58"/>
        <end position="75"/>
    </location>
</feature>
<evidence type="ECO:0000256" key="9">
    <source>
        <dbReference type="ARBA" id="ARBA00047308"/>
    </source>
</evidence>
<feature type="transmembrane region" description="Helical" evidence="10">
    <location>
        <begin position="322"/>
        <end position="343"/>
    </location>
</feature>
<dbReference type="PRINTS" id="PR00119">
    <property type="entry name" value="CATATPASE"/>
</dbReference>
<dbReference type="InterPro" id="IPR018303">
    <property type="entry name" value="ATPase_P-typ_P_site"/>
</dbReference>
<evidence type="ECO:0000256" key="2">
    <source>
        <dbReference type="ARBA" id="ARBA00006024"/>
    </source>
</evidence>
<protein>
    <recommendedName>
        <fullName evidence="8">P-type Zn(2+) transporter</fullName>
        <ecNumber evidence="8">7.2.2.12</ecNumber>
    </recommendedName>
</protein>
<feature type="transmembrane region" description="Helical" evidence="10">
    <location>
        <begin position="627"/>
        <end position="647"/>
    </location>
</feature>
<dbReference type="InterPro" id="IPR023298">
    <property type="entry name" value="ATPase_P-typ_TM_dom_sf"/>
</dbReference>
<keyword evidence="4 10" id="KW-0479">Metal-binding</keyword>
<dbReference type="SUPFAM" id="SSF81653">
    <property type="entry name" value="Calcium ATPase, transduction domain A"/>
    <property type="match status" value="1"/>
</dbReference>
<accession>A0ABW4VW21</accession>
<feature type="transmembrane region" description="Helical" evidence="10">
    <location>
        <begin position="87"/>
        <end position="105"/>
    </location>
</feature>
<dbReference type="InterPro" id="IPR023299">
    <property type="entry name" value="ATPase_P-typ_cyto_dom_N"/>
</dbReference>
<comment type="subcellular location">
    <subcellularLocation>
        <location evidence="10">Cell membrane</location>
    </subcellularLocation>
    <subcellularLocation>
        <location evidence="1">Membrane</location>
    </subcellularLocation>
</comment>
<dbReference type="InterPro" id="IPR051014">
    <property type="entry name" value="Cation_Transport_ATPase_IB"/>
</dbReference>
<dbReference type="Pfam" id="PF00702">
    <property type="entry name" value="Hydrolase"/>
    <property type="match status" value="1"/>
</dbReference>
<keyword evidence="3 10" id="KW-0812">Transmembrane</keyword>
<keyword evidence="7 10" id="KW-0472">Membrane</keyword>
<comment type="similarity">
    <text evidence="2 10">Belongs to the cation transport ATPase (P-type) (TC 3.A.3) family. Type IB subfamily.</text>
</comment>
<proteinExistence type="inferred from homology"/>
<keyword evidence="10" id="KW-0067">ATP-binding</keyword>
<evidence type="ECO:0000313" key="13">
    <source>
        <dbReference type="Proteomes" id="UP001597361"/>
    </source>
</evidence>
<feature type="transmembrane region" description="Helical" evidence="10">
    <location>
        <begin position="141"/>
        <end position="158"/>
    </location>
</feature>
<dbReference type="NCBIfam" id="TIGR01494">
    <property type="entry name" value="ATPase_P-type"/>
    <property type="match status" value="2"/>
</dbReference>
<dbReference type="InterPro" id="IPR044492">
    <property type="entry name" value="P_typ_ATPase_HD_dom"/>
</dbReference>
<evidence type="ECO:0000256" key="4">
    <source>
        <dbReference type="ARBA" id="ARBA00022723"/>
    </source>
</evidence>
<evidence type="ECO:0000256" key="10">
    <source>
        <dbReference type="RuleBase" id="RU362081"/>
    </source>
</evidence>
<dbReference type="InterPro" id="IPR036412">
    <property type="entry name" value="HAD-like_sf"/>
</dbReference>
<comment type="catalytic activity">
    <reaction evidence="9">
        <text>Zn(2+)(in) + ATP + H2O = Zn(2+)(out) + ADP + phosphate + H(+)</text>
        <dbReference type="Rhea" id="RHEA:20621"/>
        <dbReference type="ChEBI" id="CHEBI:15377"/>
        <dbReference type="ChEBI" id="CHEBI:15378"/>
        <dbReference type="ChEBI" id="CHEBI:29105"/>
        <dbReference type="ChEBI" id="CHEBI:30616"/>
        <dbReference type="ChEBI" id="CHEBI:43474"/>
        <dbReference type="ChEBI" id="CHEBI:456216"/>
        <dbReference type="EC" id="7.2.2.12"/>
    </reaction>
</comment>
<keyword evidence="10" id="KW-0547">Nucleotide-binding</keyword>
<dbReference type="InterPro" id="IPR027256">
    <property type="entry name" value="P-typ_ATPase_IB"/>
</dbReference>
<dbReference type="EC" id="7.2.2.12" evidence="8"/>
<keyword evidence="10" id="KW-1003">Cell membrane</keyword>
<dbReference type="SFLD" id="SFLDF00027">
    <property type="entry name" value="p-type_atpase"/>
    <property type="match status" value="1"/>
</dbReference>
<gene>
    <name evidence="12" type="ORF">ACFSKL_22145</name>
</gene>